<reference evidence="1" key="2">
    <citation type="journal article" date="2023" name="Science">
        <title>Genomic signatures of disease resistance in endangered staghorn corals.</title>
        <authorList>
            <person name="Vollmer S.V."/>
            <person name="Selwyn J.D."/>
            <person name="Despard B.A."/>
            <person name="Roesel C.L."/>
        </authorList>
    </citation>
    <scope>NUCLEOTIDE SEQUENCE</scope>
    <source>
        <strain evidence="1">K2</strain>
    </source>
</reference>
<dbReference type="EMBL" id="JARQWQ010000042">
    <property type="protein sequence ID" value="KAK2558887.1"/>
    <property type="molecule type" value="Genomic_DNA"/>
</dbReference>
<dbReference type="AlphaFoldDB" id="A0AAD9V2M8"/>
<organism evidence="1 2">
    <name type="scientific">Acropora cervicornis</name>
    <name type="common">Staghorn coral</name>
    <dbReference type="NCBI Taxonomy" id="6130"/>
    <lineage>
        <taxon>Eukaryota</taxon>
        <taxon>Metazoa</taxon>
        <taxon>Cnidaria</taxon>
        <taxon>Anthozoa</taxon>
        <taxon>Hexacorallia</taxon>
        <taxon>Scleractinia</taxon>
        <taxon>Astrocoeniina</taxon>
        <taxon>Acroporidae</taxon>
        <taxon>Acropora</taxon>
    </lineage>
</organism>
<keyword evidence="2" id="KW-1185">Reference proteome</keyword>
<evidence type="ECO:0000313" key="1">
    <source>
        <dbReference type="EMBL" id="KAK2558887.1"/>
    </source>
</evidence>
<comment type="caution">
    <text evidence="1">The sequence shown here is derived from an EMBL/GenBank/DDBJ whole genome shotgun (WGS) entry which is preliminary data.</text>
</comment>
<reference evidence="1" key="1">
    <citation type="journal article" date="2023" name="G3 (Bethesda)">
        <title>Whole genome assembly and annotation of the endangered Caribbean coral Acropora cervicornis.</title>
        <authorList>
            <person name="Selwyn J.D."/>
            <person name="Vollmer S.V."/>
        </authorList>
    </citation>
    <scope>NUCLEOTIDE SEQUENCE</scope>
    <source>
        <strain evidence="1">K2</strain>
    </source>
</reference>
<sequence length="171" mass="19255">MKLALSSDTNLLNLRSPKHLPGRSQKVPFVLTRDDAFSLTMCLMKPLPQTGLTKEQRIFNYRLLRMRRISENGFGIRASRCICRECVVENLAGALEHRCCREIAQASQKLMFDESIERVSKSSCIQMAHGLGQYEAFTSLCTPQHQAKIPDCANKGIPGSTAKTNMYHTLH</sequence>
<gene>
    <name evidence="1" type="ORF">P5673_018504</name>
</gene>
<dbReference type="Proteomes" id="UP001249851">
    <property type="component" value="Unassembled WGS sequence"/>
</dbReference>
<accession>A0AAD9V2M8</accession>
<protein>
    <submittedName>
        <fullName evidence="1">Uncharacterized protein</fullName>
    </submittedName>
</protein>
<evidence type="ECO:0000313" key="2">
    <source>
        <dbReference type="Proteomes" id="UP001249851"/>
    </source>
</evidence>
<name>A0AAD9V2M8_ACRCE</name>
<proteinExistence type="predicted"/>